<dbReference type="OrthoDB" id="5314201at2759"/>
<proteinExistence type="predicted"/>
<dbReference type="GeneID" id="19115199"/>
<dbReference type="AlphaFoldDB" id="M2MAZ6"/>
<dbReference type="RefSeq" id="XP_007679329.1">
    <property type="nucleotide sequence ID" value="XM_007681139.1"/>
</dbReference>
<feature type="non-terminal residue" evidence="1">
    <location>
        <position position="512"/>
    </location>
</feature>
<evidence type="ECO:0000313" key="1">
    <source>
        <dbReference type="EMBL" id="EMC93641.1"/>
    </source>
</evidence>
<keyword evidence="2" id="KW-1185">Reference proteome</keyword>
<dbReference type="OMA" id="QWCKAII"/>
<accession>M2MAZ6</accession>
<evidence type="ECO:0008006" key="3">
    <source>
        <dbReference type="Google" id="ProtNLM"/>
    </source>
</evidence>
<organism evidence="1 2">
    <name type="scientific">Baudoinia panamericana (strain UAMH 10762)</name>
    <name type="common">Angels' share fungus</name>
    <name type="synonym">Baudoinia compniacensis (strain UAMH 10762)</name>
    <dbReference type="NCBI Taxonomy" id="717646"/>
    <lineage>
        <taxon>Eukaryota</taxon>
        <taxon>Fungi</taxon>
        <taxon>Dikarya</taxon>
        <taxon>Ascomycota</taxon>
        <taxon>Pezizomycotina</taxon>
        <taxon>Dothideomycetes</taxon>
        <taxon>Dothideomycetidae</taxon>
        <taxon>Mycosphaerellales</taxon>
        <taxon>Teratosphaeriaceae</taxon>
        <taxon>Baudoinia</taxon>
    </lineage>
</organism>
<dbReference type="Proteomes" id="UP000011761">
    <property type="component" value="Unassembled WGS sequence"/>
</dbReference>
<protein>
    <recommendedName>
        <fullName evidence="3">HAUS augmin-like complex subunit 3 N-terminal domain-containing protein</fullName>
    </recommendedName>
</protein>
<sequence>MVVDELARLLRVLRDRHIDIDHDDVAWAFESNATGPSVRTWVRNAICDPCLLSVEERIFHENDPQPHGNGLEEATCAPLDDGDLGTAINALETSTASINRQCQLLEAQKRALQDINAHRSQSTSVRNIRDQRHHKLSREKAQLEFQASELADLLQTKLQGSLEETDKGTTGLLSAVDRILEKDDRLLDGLQKLLPKTTNTDGLGDQTLEVKKLCDVLVALNVKDIRMRVDSAYRAHVDVDSELHNGTTETPSSSEQKPSLIAELSELSQEIDSLAAMAVQNHYREPISRELKAAQADNALDQARWSEYLLATLQYLTARLTVLEEHFARLHIHQRSVQNVMAALDGVLAEPANPNSESQDTVRTPVAPSARGLKPLRLVEAKFSESQDPTAALLRMLSVRTDRSVGADQLAETLKFTLSERESELASLRSSTEVAIANLLTETLVKAQTDMQHLSNAVYAPSGTGVVRLLDQQLQANLDSLETKTYGLGERMRQLDVEKLAALARNKQKVEL</sequence>
<dbReference type="KEGG" id="bcom:BAUCODRAFT_52844"/>
<reference evidence="1 2" key="1">
    <citation type="journal article" date="2012" name="PLoS Pathog.">
        <title>Diverse lifestyles and strategies of plant pathogenesis encoded in the genomes of eighteen Dothideomycetes fungi.</title>
        <authorList>
            <person name="Ohm R.A."/>
            <person name="Feau N."/>
            <person name="Henrissat B."/>
            <person name="Schoch C.L."/>
            <person name="Horwitz B.A."/>
            <person name="Barry K.W."/>
            <person name="Condon B.J."/>
            <person name="Copeland A.C."/>
            <person name="Dhillon B."/>
            <person name="Glaser F."/>
            <person name="Hesse C.N."/>
            <person name="Kosti I."/>
            <person name="LaButti K."/>
            <person name="Lindquist E.A."/>
            <person name="Lucas S."/>
            <person name="Salamov A.A."/>
            <person name="Bradshaw R.E."/>
            <person name="Ciuffetti L."/>
            <person name="Hamelin R.C."/>
            <person name="Kema G.H.J."/>
            <person name="Lawrence C."/>
            <person name="Scott J.A."/>
            <person name="Spatafora J.W."/>
            <person name="Turgeon B.G."/>
            <person name="de Wit P.J.G.M."/>
            <person name="Zhong S."/>
            <person name="Goodwin S.B."/>
            <person name="Grigoriev I.V."/>
        </authorList>
    </citation>
    <scope>NUCLEOTIDE SEQUENCE [LARGE SCALE GENOMIC DNA]</scope>
    <source>
        <strain evidence="1 2">UAMH 10762</strain>
    </source>
</reference>
<dbReference type="EMBL" id="KB445560">
    <property type="protein sequence ID" value="EMC93641.1"/>
    <property type="molecule type" value="Genomic_DNA"/>
</dbReference>
<dbReference type="eggNOG" id="ENOG502SC1V">
    <property type="taxonomic scope" value="Eukaryota"/>
</dbReference>
<name>M2MAZ6_BAUPA</name>
<gene>
    <name evidence="1" type="ORF">BAUCODRAFT_52844</name>
</gene>
<evidence type="ECO:0000313" key="2">
    <source>
        <dbReference type="Proteomes" id="UP000011761"/>
    </source>
</evidence>
<dbReference type="HOGENOM" id="CLU_040879_0_0_1"/>